<feature type="non-terminal residue" evidence="1">
    <location>
        <position position="62"/>
    </location>
</feature>
<dbReference type="AlphaFoldDB" id="A0A9W4TAC7"/>
<dbReference type="Proteomes" id="UP001153678">
    <property type="component" value="Unassembled WGS sequence"/>
</dbReference>
<feature type="non-terminal residue" evidence="1">
    <location>
        <position position="1"/>
    </location>
</feature>
<proteinExistence type="predicted"/>
<organism evidence="1 2">
    <name type="scientific">Funneliformis geosporum</name>
    <dbReference type="NCBI Taxonomy" id="1117311"/>
    <lineage>
        <taxon>Eukaryota</taxon>
        <taxon>Fungi</taxon>
        <taxon>Fungi incertae sedis</taxon>
        <taxon>Mucoromycota</taxon>
        <taxon>Glomeromycotina</taxon>
        <taxon>Glomeromycetes</taxon>
        <taxon>Glomerales</taxon>
        <taxon>Glomeraceae</taxon>
        <taxon>Funneliformis</taxon>
    </lineage>
</organism>
<keyword evidence="2" id="KW-1185">Reference proteome</keyword>
<gene>
    <name evidence="1" type="ORF">FWILDA_LOCUS19285</name>
</gene>
<name>A0A9W4TAC7_9GLOM</name>
<comment type="caution">
    <text evidence="1">The sequence shown here is derived from an EMBL/GenBank/DDBJ whole genome shotgun (WGS) entry which is preliminary data.</text>
</comment>
<sequence>GHNKLNAHVSWNSTGERDDEKVLGRFRCHPKSAVTVTNSPQHLVAGDKKVTYEILVHQKNVA</sequence>
<protein>
    <submittedName>
        <fullName evidence="1">5873_t:CDS:1</fullName>
    </submittedName>
</protein>
<evidence type="ECO:0000313" key="1">
    <source>
        <dbReference type="EMBL" id="CAI2199865.1"/>
    </source>
</evidence>
<evidence type="ECO:0000313" key="2">
    <source>
        <dbReference type="Proteomes" id="UP001153678"/>
    </source>
</evidence>
<reference evidence="1" key="1">
    <citation type="submission" date="2022-08" db="EMBL/GenBank/DDBJ databases">
        <authorList>
            <person name="Kallberg Y."/>
            <person name="Tangrot J."/>
            <person name="Rosling A."/>
        </authorList>
    </citation>
    <scope>NUCLEOTIDE SEQUENCE</scope>
    <source>
        <strain evidence="1">Wild A</strain>
    </source>
</reference>
<dbReference type="EMBL" id="CAMKVN010022562">
    <property type="protein sequence ID" value="CAI2199865.1"/>
    <property type="molecule type" value="Genomic_DNA"/>
</dbReference>
<accession>A0A9W4TAC7</accession>
<dbReference type="OrthoDB" id="2340059at2759"/>